<feature type="region of interest" description="Disordered" evidence="1">
    <location>
        <begin position="35"/>
        <end position="55"/>
    </location>
</feature>
<protein>
    <submittedName>
        <fullName evidence="2">Arkadia (RNF111) C-terminal like ring finger ubiquitin ligase 2C</fullName>
    </submittedName>
</protein>
<organism evidence="2 3">
    <name type="scientific">Rhinopithecus bieti</name>
    <name type="common">Black snub-nosed monkey</name>
    <name type="synonym">Pygathrix bieti</name>
    <dbReference type="NCBI Taxonomy" id="61621"/>
    <lineage>
        <taxon>Eukaryota</taxon>
        <taxon>Metazoa</taxon>
        <taxon>Chordata</taxon>
        <taxon>Craniata</taxon>
        <taxon>Vertebrata</taxon>
        <taxon>Euteleostomi</taxon>
        <taxon>Mammalia</taxon>
        <taxon>Eutheria</taxon>
        <taxon>Euarchontoglires</taxon>
        <taxon>Primates</taxon>
        <taxon>Haplorrhini</taxon>
        <taxon>Catarrhini</taxon>
        <taxon>Cercopithecidae</taxon>
        <taxon>Colobinae</taxon>
        <taxon>Rhinopithecus</taxon>
    </lineage>
</organism>
<sequence>MVLVHVGYLVLPVFGSVRNRGIAFSFRGLLRSVYRGRHRGGGGRRGRTQGERWLP</sequence>
<dbReference type="Ensembl" id="ENSRBIT00000026002.1">
    <property type="protein sequence ID" value="ENSRBIP00000005250.1"/>
    <property type="gene ID" value="ENSRBIG00000023642.1"/>
</dbReference>
<feature type="compositionally biased region" description="Basic residues" evidence="1">
    <location>
        <begin position="35"/>
        <end position="47"/>
    </location>
</feature>
<keyword evidence="3" id="KW-1185">Reference proteome</keyword>
<proteinExistence type="predicted"/>
<gene>
    <name evidence="2" type="primary">ARK2C</name>
</gene>
<dbReference type="Proteomes" id="UP000233180">
    <property type="component" value="Unassembled WGS sequence"/>
</dbReference>
<evidence type="ECO:0000256" key="1">
    <source>
        <dbReference type="SAM" id="MobiDB-lite"/>
    </source>
</evidence>
<dbReference type="AlphaFoldDB" id="A0A2K6K1V4"/>
<reference evidence="2 3" key="1">
    <citation type="submission" date="2016-06" db="EMBL/GenBank/DDBJ databases">
        <title>Genome of Rhinopithecus bieti.</title>
        <authorList>
            <person name="Wu"/>
            <person name="C.-I. and Zhang"/>
            <person name="Y."/>
        </authorList>
    </citation>
    <scope>NUCLEOTIDE SEQUENCE</scope>
</reference>
<evidence type="ECO:0000313" key="3">
    <source>
        <dbReference type="Proteomes" id="UP000233180"/>
    </source>
</evidence>
<name>A0A2K6K1V4_RHIBE</name>
<reference evidence="2" key="2">
    <citation type="submission" date="2025-08" db="UniProtKB">
        <authorList>
            <consortium name="Ensembl"/>
        </authorList>
    </citation>
    <scope>IDENTIFICATION</scope>
</reference>
<dbReference type="GeneTree" id="ENSGT00940000156997"/>
<accession>A0A2K6K1V4</accession>
<reference evidence="2" key="3">
    <citation type="submission" date="2025-09" db="UniProtKB">
        <authorList>
            <consortium name="Ensembl"/>
        </authorList>
    </citation>
    <scope>IDENTIFICATION</scope>
</reference>
<evidence type="ECO:0000313" key="2">
    <source>
        <dbReference type="Ensembl" id="ENSRBIP00000005250.1"/>
    </source>
</evidence>